<name>A0A1M7YYU6_9VIBR</name>
<evidence type="ECO:0000313" key="1">
    <source>
        <dbReference type="EMBL" id="SHO57818.1"/>
    </source>
</evidence>
<keyword evidence="2" id="KW-1185">Reference proteome</keyword>
<reference evidence="2" key="1">
    <citation type="submission" date="2016-12" db="EMBL/GenBank/DDBJ databases">
        <authorList>
            <person name="Rodrigo-Torres L."/>
            <person name="Arahal R.D."/>
            <person name="Lucena T."/>
        </authorList>
    </citation>
    <scope>NUCLEOTIDE SEQUENCE [LARGE SCALE GENOMIC DNA]</scope>
</reference>
<sequence length="92" mass="10618">MYTQTTLHLQVAWVYTYGQSIVGKITKETYEVTTHYKNNIDVNMDGEIDASDQLSSSTKTDIRYQDEIVDVHDTWKETVYEDTHVSFSAPGY</sequence>
<dbReference type="AlphaFoldDB" id="A0A1M7YYU6"/>
<gene>
    <name evidence="1" type="ORF">VQ7734_03588</name>
</gene>
<evidence type="ECO:0000313" key="2">
    <source>
        <dbReference type="Proteomes" id="UP000184600"/>
    </source>
</evidence>
<proteinExistence type="predicted"/>
<accession>A0A1M7YYU6</accession>
<organism evidence="1 2">
    <name type="scientific">Vibrio quintilis</name>
    <dbReference type="NCBI Taxonomy" id="1117707"/>
    <lineage>
        <taxon>Bacteria</taxon>
        <taxon>Pseudomonadati</taxon>
        <taxon>Pseudomonadota</taxon>
        <taxon>Gammaproteobacteria</taxon>
        <taxon>Vibrionales</taxon>
        <taxon>Vibrionaceae</taxon>
        <taxon>Vibrio</taxon>
    </lineage>
</organism>
<dbReference type="EMBL" id="FRFG01000048">
    <property type="protein sequence ID" value="SHO57818.1"/>
    <property type="molecule type" value="Genomic_DNA"/>
</dbReference>
<dbReference type="Proteomes" id="UP000184600">
    <property type="component" value="Unassembled WGS sequence"/>
</dbReference>
<protein>
    <submittedName>
        <fullName evidence="1">Uncharacterized protein</fullName>
    </submittedName>
</protein>